<proteinExistence type="predicted"/>
<organism evidence="1 2">
    <name type="scientific">Candidatus Thiomargarita nelsonii</name>
    <dbReference type="NCBI Taxonomy" id="1003181"/>
    <lineage>
        <taxon>Bacteria</taxon>
        <taxon>Pseudomonadati</taxon>
        <taxon>Pseudomonadota</taxon>
        <taxon>Gammaproteobacteria</taxon>
        <taxon>Thiotrichales</taxon>
        <taxon>Thiotrichaceae</taxon>
        <taxon>Thiomargarita</taxon>
    </lineage>
</organism>
<evidence type="ECO:0000313" key="2">
    <source>
        <dbReference type="Proteomes" id="UP000030428"/>
    </source>
</evidence>
<name>A0A0A6PBL4_9GAMM</name>
<comment type="caution">
    <text evidence="1">The sequence shown here is derived from an EMBL/GenBank/DDBJ whole genome shotgun (WGS) entry which is preliminary data.</text>
</comment>
<accession>A0A0A6PBL4</accession>
<protein>
    <recommendedName>
        <fullName evidence="3">Type I restriction-modification system, M subunit</fullName>
    </recommendedName>
</protein>
<reference evidence="1 2" key="1">
    <citation type="journal article" date="2016" name="Front. Microbiol.">
        <title>Single-Cell (Meta-)Genomics of a Dimorphic Candidatus Thiomargarita nelsonii Reveals Genomic Plasticity.</title>
        <authorList>
            <person name="Flood B.E."/>
            <person name="Fliss P."/>
            <person name="Jones D.S."/>
            <person name="Dick G.J."/>
            <person name="Jain S."/>
            <person name="Kaster A.K."/>
            <person name="Winkel M."/>
            <person name="Mussmann M."/>
            <person name="Bailey J."/>
        </authorList>
    </citation>
    <scope>NUCLEOTIDE SEQUENCE [LARGE SCALE GENOMIC DNA]</scope>
    <source>
        <strain evidence="1">Hydrate Ridge</strain>
    </source>
</reference>
<dbReference type="Proteomes" id="UP000030428">
    <property type="component" value="Unassembled WGS sequence"/>
</dbReference>
<gene>
    <name evidence="1" type="ORF">PN36_15620</name>
</gene>
<dbReference type="EMBL" id="JSZA02000056">
    <property type="protein sequence ID" value="KHD07639.1"/>
    <property type="molecule type" value="Genomic_DNA"/>
</dbReference>
<evidence type="ECO:0000313" key="1">
    <source>
        <dbReference type="EMBL" id="KHD07639.1"/>
    </source>
</evidence>
<sequence length="167" mass="19164">MTFFKKANFLEEEQSGEEGLLEEVKNDKGKVTKALLQARLKVVQMNMDEDLADEYKVLQTYLALVNQETQANRKIKAAQTGLDKKVIAKYRQLTVDETQVLVIEDKWFNSLRQDVKAEMDSISQRLTGRIKELAERYGETLPQLETDVAELSKTVEGHLQKMGVVWN</sequence>
<dbReference type="AlphaFoldDB" id="A0A0A6PBL4"/>
<keyword evidence="2" id="KW-1185">Reference proteome</keyword>
<evidence type="ECO:0008006" key="3">
    <source>
        <dbReference type="Google" id="ProtNLM"/>
    </source>
</evidence>